<comment type="similarity">
    <text evidence="2">Belongs to the EAF7 family.</text>
</comment>
<evidence type="ECO:0000256" key="3">
    <source>
        <dbReference type="ARBA" id="ARBA00022853"/>
    </source>
</evidence>
<keyword evidence="8" id="KW-1185">Reference proteome</keyword>
<evidence type="ECO:0000313" key="9">
    <source>
        <dbReference type="RefSeq" id="XP_014661483.1"/>
    </source>
</evidence>
<feature type="compositionally biased region" description="Low complexity" evidence="7">
    <location>
        <begin position="205"/>
        <end position="217"/>
    </location>
</feature>
<organism evidence="8 9">
    <name type="scientific">Priapulus caudatus</name>
    <name type="common">Priapulid worm</name>
    <dbReference type="NCBI Taxonomy" id="37621"/>
    <lineage>
        <taxon>Eukaryota</taxon>
        <taxon>Metazoa</taxon>
        <taxon>Ecdysozoa</taxon>
        <taxon>Scalidophora</taxon>
        <taxon>Priapulida</taxon>
        <taxon>Priapulimorpha</taxon>
        <taxon>Priapulimorphida</taxon>
        <taxon>Priapulidae</taxon>
        <taxon>Priapulus</taxon>
    </lineage>
</organism>
<keyword evidence="3" id="KW-0156">Chromatin regulator</keyword>
<dbReference type="Pfam" id="PF07904">
    <property type="entry name" value="Eaf7"/>
    <property type="match status" value="1"/>
</dbReference>
<dbReference type="Proteomes" id="UP000695022">
    <property type="component" value="Unplaced"/>
</dbReference>
<evidence type="ECO:0000313" key="8">
    <source>
        <dbReference type="Proteomes" id="UP000695022"/>
    </source>
</evidence>
<keyword evidence="5" id="KW-0804">Transcription</keyword>
<feature type="region of interest" description="Disordered" evidence="7">
    <location>
        <begin position="96"/>
        <end position="246"/>
    </location>
</feature>
<reference evidence="9" key="1">
    <citation type="submission" date="2025-08" db="UniProtKB">
        <authorList>
            <consortium name="RefSeq"/>
        </authorList>
    </citation>
    <scope>IDENTIFICATION</scope>
</reference>
<dbReference type="PANTHER" id="PTHR13581">
    <property type="entry name" value="MRG-BINDING PROTEIN"/>
    <property type="match status" value="1"/>
</dbReference>
<evidence type="ECO:0000256" key="2">
    <source>
        <dbReference type="ARBA" id="ARBA00007117"/>
    </source>
</evidence>
<sequence length="246" mass="27895">MAGDVGESGDVQSINWTAEVEVSLFHAMRGHKPVGVNKHWQMACIQDKFSNAMNMKITAEQIWQHLGTMYDLQALHDSEIIPFPVKEVDFNLPQSEFGEQMKDKQKGAQKGKETPGKEKKEKNKDTPKEKGKDTVKEKGKDTPKERGKDKDYKEKVKESPREKGKDTVKEKTREHHRSYERSRDRESLSSDEVPAVKSLARLKSEPSSRSASPAPSDSAKRKRGRQTHSSASPAVTPHHTKRLRRV</sequence>
<keyword evidence="4" id="KW-0805">Transcription regulation</keyword>
<keyword evidence="6" id="KW-0539">Nucleus</keyword>
<dbReference type="RefSeq" id="XP_014661483.1">
    <property type="nucleotide sequence ID" value="XM_014805997.1"/>
</dbReference>
<proteinExistence type="inferred from homology"/>
<accession>A0ABM1DNG2</accession>
<evidence type="ECO:0000256" key="1">
    <source>
        <dbReference type="ARBA" id="ARBA00004123"/>
    </source>
</evidence>
<evidence type="ECO:0000256" key="5">
    <source>
        <dbReference type="ARBA" id="ARBA00023163"/>
    </source>
</evidence>
<evidence type="ECO:0000256" key="6">
    <source>
        <dbReference type="ARBA" id="ARBA00023242"/>
    </source>
</evidence>
<protein>
    <submittedName>
        <fullName evidence="9">MRG/MORF4L-binding protein-like</fullName>
    </submittedName>
</protein>
<dbReference type="InterPro" id="IPR012423">
    <property type="entry name" value="Eaf7/MRGBP"/>
</dbReference>
<evidence type="ECO:0000256" key="7">
    <source>
        <dbReference type="SAM" id="MobiDB-lite"/>
    </source>
</evidence>
<comment type="subcellular location">
    <subcellularLocation>
        <location evidence="1">Nucleus</location>
    </subcellularLocation>
</comment>
<dbReference type="PANTHER" id="PTHR13581:SF5">
    <property type="entry name" value="MRG_MORF4L-BINDING PROTEIN"/>
    <property type="match status" value="1"/>
</dbReference>
<feature type="compositionally biased region" description="Basic and acidic residues" evidence="7">
    <location>
        <begin position="99"/>
        <end position="188"/>
    </location>
</feature>
<name>A0ABM1DNG2_PRICU</name>
<dbReference type="GeneID" id="106804707"/>
<evidence type="ECO:0000256" key="4">
    <source>
        <dbReference type="ARBA" id="ARBA00023015"/>
    </source>
</evidence>
<gene>
    <name evidence="9" type="primary">LOC106804707</name>
</gene>